<dbReference type="AlphaFoldDB" id="A0A853AB23"/>
<name>A0A853AB23_9PSEU</name>
<dbReference type="InterPro" id="IPR012675">
    <property type="entry name" value="Beta-grasp_dom_sf"/>
</dbReference>
<dbReference type="Pfam" id="PF02597">
    <property type="entry name" value="ThiS"/>
    <property type="match status" value="1"/>
</dbReference>
<dbReference type="SUPFAM" id="SSF54285">
    <property type="entry name" value="MoaD/ThiS"/>
    <property type="match status" value="1"/>
</dbReference>
<dbReference type="InterPro" id="IPR016155">
    <property type="entry name" value="Mopterin_synth/thiamin_S_b"/>
</dbReference>
<dbReference type="InterPro" id="IPR003749">
    <property type="entry name" value="ThiS/MoaD-like"/>
</dbReference>
<accession>A0A853AB23</accession>
<protein>
    <submittedName>
        <fullName evidence="1">Molybdopterin converting factor small subunit</fullName>
    </submittedName>
</protein>
<comment type="caution">
    <text evidence="1">The sequence shown here is derived from an EMBL/GenBank/DDBJ whole genome shotgun (WGS) entry which is preliminary data.</text>
</comment>
<dbReference type="Proteomes" id="UP000587002">
    <property type="component" value="Unassembled WGS sequence"/>
</dbReference>
<dbReference type="EMBL" id="JACCFJ010000001">
    <property type="protein sequence ID" value="NYI81584.1"/>
    <property type="molecule type" value="Genomic_DNA"/>
</dbReference>
<proteinExistence type="predicted"/>
<keyword evidence="2" id="KW-1185">Reference proteome</keyword>
<evidence type="ECO:0000313" key="2">
    <source>
        <dbReference type="Proteomes" id="UP000587002"/>
    </source>
</evidence>
<sequence length="91" mass="9379">MTTSAEQVATVSVRYFAGARAAAGVAEEAVRLASPATVDDVLAAVRELHDERLAKVLPACSFLLDGVAVRDRGTEVPAEATLDVLPPFAGG</sequence>
<organism evidence="1 2">
    <name type="scientific">Saccharopolyspora hordei</name>
    <dbReference type="NCBI Taxonomy" id="1838"/>
    <lineage>
        <taxon>Bacteria</taxon>
        <taxon>Bacillati</taxon>
        <taxon>Actinomycetota</taxon>
        <taxon>Actinomycetes</taxon>
        <taxon>Pseudonocardiales</taxon>
        <taxon>Pseudonocardiaceae</taxon>
        <taxon>Saccharopolyspora</taxon>
    </lineage>
</organism>
<dbReference type="Gene3D" id="3.10.20.30">
    <property type="match status" value="1"/>
</dbReference>
<dbReference type="RefSeq" id="WP_179716719.1">
    <property type="nucleotide sequence ID" value="NZ_BAABFH010000001.1"/>
</dbReference>
<evidence type="ECO:0000313" key="1">
    <source>
        <dbReference type="EMBL" id="NYI81584.1"/>
    </source>
</evidence>
<gene>
    <name evidence="1" type="ORF">HNR68_000214</name>
</gene>
<reference evidence="1 2" key="1">
    <citation type="submission" date="2020-07" db="EMBL/GenBank/DDBJ databases">
        <title>Sequencing the genomes of 1000 actinobacteria strains.</title>
        <authorList>
            <person name="Klenk H.-P."/>
        </authorList>
    </citation>
    <scope>NUCLEOTIDE SEQUENCE [LARGE SCALE GENOMIC DNA]</scope>
    <source>
        <strain evidence="1 2">DSM 44065</strain>
    </source>
</reference>